<sequence>MSVYRSKTEGTNRFHEDLYGDDYMCPPKENEYDCDTNHYQSAPAYHNNSFGPNFGEASVVQTGDEYSYMEQESAEVIWVKESCNITVNSTDTQIGASLQAALQLAISIVIRLSIADSSDEEAVEQELMQTISSSQVNKQKIFIYNTKDATVTTVDTDISLNIQLLLQILVALVIMIDIL</sequence>
<dbReference type="EMBL" id="JBHTKK010000050">
    <property type="protein sequence ID" value="MFD1068287.1"/>
    <property type="molecule type" value="Genomic_DNA"/>
</dbReference>
<gene>
    <name evidence="2" type="ORF">ACFQ19_20135</name>
</gene>
<name>A0ABW3NKB4_9BACI</name>
<organism evidence="2 3">
    <name type="scientific">Oceanobacillus locisalsi</name>
    <dbReference type="NCBI Taxonomy" id="546107"/>
    <lineage>
        <taxon>Bacteria</taxon>
        <taxon>Bacillati</taxon>
        <taxon>Bacillota</taxon>
        <taxon>Bacilli</taxon>
        <taxon>Bacillales</taxon>
        <taxon>Bacillaceae</taxon>
        <taxon>Oceanobacillus</taxon>
    </lineage>
</organism>
<evidence type="ECO:0000313" key="3">
    <source>
        <dbReference type="Proteomes" id="UP001597041"/>
    </source>
</evidence>
<reference evidence="3" key="1">
    <citation type="journal article" date="2019" name="Int. J. Syst. Evol. Microbiol.">
        <title>The Global Catalogue of Microorganisms (GCM) 10K type strain sequencing project: providing services to taxonomists for standard genome sequencing and annotation.</title>
        <authorList>
            <consortium name="The Broad Institute Genomics Platform"/>
            <consortium name="The Broad Institute Genome Sequencing Center for Infectious Disease"/>
            <person name="Wu L."/>
            <person name="Ma J."/>
        </authorList>
    </citation>
    <scope>NUCLEOTIDE SEQUENCE [LARGE SCALE GENOMIC DNA]</scope>
    <source>
        <strain evidence="3">CCUG 56608</strain>
    </source>
</reference>
<protein>
    <submittedName>
        <fullName evidence="2">Spore coat protein</fullName>
    </submittedName>
</protein>
<dbReference type="Pfam" id="PF07552">
    <property type="entry name" value="Coat_X"/>
    <property type="match status" value="2"/>
</dbReference>
<keyword evidence="3" id="KW-1185">Reference proteome</keyword>
<keyword evidence="2" id="KW-0946">Virion</keyword>
<evidence type="ECO:0000259" key="1">
    <source>
        <dbReference type="Pfam" id="PF07552"/>
    </source>
</evidence>
<accession>A0ABW3NKB4</accession>
<keyword evidence="2" id="KW-0167">Capsid protein</keyword>
<evidence type="ECO:0000313" key="2">
    <source>
        <dbReference type="EMBL" id="MFD1068287.1"/>
    </source>
</evidence>
<dbReference type="Proteomes" id="UP001597041">
    <property type="component" value="Unassembled WGS sequence"/>
</dbReference>
<feature type="domain" description="Spore coat protein X/V" evidence="1">
    <location>
        <begin position="58"/>
        <end position="114"/>
    </location>
</feature>
<dbReference type="InterPro" id="IPR011428">
    <property type="entry name" value="Spore_coat_X/V"/>
</dbReference>
<dbReference type="RefSeq" id="WP_379594638.1">
    <property type="nucleotide sequence ID" value="NZ_JBHTKK010000050.1"/>
</dbReference>
<feature type="domain" description="Spore coat protein X/V" evidence="1">
    <location>
        <begin position="121"/>
        <end position="178"/>
    </location>
</feature>
<comment type="caution">
    <text evidence="2">The sequence shown here is derived from an EMBL/GenBank/DDBJ whole genome shotgun (WGS) entry which is preliminary data.</text>
</comment>
<proteinExistence type="predicted"/>